<keyword evidence="9" id="KW-0406">Ion transport</keyword>
<evidence type="ECO:0000256" key="6">
    <source>
        <dbReference type="ARBA" id="ARBA00022826"/>
    </source>
</evidence>
<keyword evidence="6" id="KW-0631">Potassium channel</keyword>
<keyword evidence="11" id="KW-0407">Ion channel</keyword>
<feature type="transmembrane region" description="Helical" evidence="13">
    <location>
        <begin position="165"/>
        <end position="184"/>
    </location>
</feature>
<protein>
    <submittedName>
        <fullName evidence="14">DUF1211 domain-containing protein</fullName>
    </submittedName>
</protein>
<dbReference type="Proteomes" id="UP000823963">
    <property type="component" value="Unassembled WGS sequence"/>
</dbReference>
<evidence type="ECO:0000256" key="4">
    <source>
        <dbReference type="ARBA" id="ARBA00022538"/>
    </source>
</evidence>
<name>A0A9D1UWP7_9LACO</name>
<keyword evidence="8 13" id="KW-1133">Transmembrane helix</keyword>
<comment type="subcellular location">
    <subcellularLocation>
        <location evidence="1">Membrane</location>
        <topology evidence="1">Multi-pass membrane protein</topology>
    </subcellularLocation>
</comment>
<comment type="caution">
    <text evidence="14">The sequence shown here is derived from an EMBL/GenBank/DDBJ whole genome shotgun (WGS) entry which is preliminary data.</text>
</comment>
<sequence length="217" mass="25222">MKKEQFISNLLKLNEQDAKKTLEHLEAFNDGVIAIIITIMVLEIPAPHGGLISYFEFLKSIGIFLTSFFVVANFWYELNKMYSGVIYATKGMVVVDLMYLASLAILPVLTKWIMEDPSKLAVINYGIIYMIIELLGLWISHFSFNIMIHKSENSTQIHAKSNKAIRMRTIILIVVNLAIIAFSFKFAKFMIYAYLALPIIDFFFPEEWHWRIKRKQR</sequence>
<evidence type="ECO:0000256" key="10">
    <source>
        <dbReference type="ARBA" id="ARBA00023136"/>
    </source>
</evidence>
<evidence type="ECO:0000256" key="1">
    <source>
        <dbReference type="ARBA" id="ARBA00004141"/>
    </source>
</evidence>
<evidence type="ECO:0000256" key="12">
    <source>
        <dbReference type="ARBA" id="ARBA00034430"/>
    </source>
</evidence>
<proteinExistence type="inferred from homology"/>
<gene>
    <name evidence="14" type="ORF">H9861_03195</name>
</gene>
<keyword evidence="10 13" id="KW-0472">Membrane</keyword>
<reference evidence="14" key="2">
    <citation type="submission" date="2021-04" db="EMBL/GenBank/DDBJ databases">
        <authorList>
            <person name="Gilroy R."/>
        </authorList>
    </citation>
    <scope>NUCLEOTIDE SEQUENCE</scope>
    <source>
        <strain evidence="14">6627</strain>
    </source>
</reference>
<keyword evidence="7" id="KW-0630">Potassium</keyword>
<comment type="similarity">
    <text evidence="2">Belongs to the TMEM175 family.</text>
</comment>
<keyword evidence="3" id="KW-0813">Transport</keyword>
<evidence type="ECO:0000256" key="5">
    <source>
        <dbReference type="ARBA" id="ARBA00022692"/>
    </source>
</evidence>
<evidence type="ECO:0000256" key="2">
    <source>
        <dbReference type="ARBA" id="ARBA00006920"/>
    </source>
</evidence>
<accession>A0A9D1UWP7</accession>
<evidence type="ECO:0000256" key="7">
    <source>
        <dbReference type="ARBA" id="ARBA00022958"/>
    </source>
</evidence>
<evidence type="ECO:0000256" key="3">
    <source>
        <dbReference type="ARBA" id="ARBA00022448"/>
    </source>
</evidence>
<evidence type="ECO:0000256" key="8">
    <source>
        <dbReference type="ARBA" id="ARBA00022989"/>
    </source>
</evidence>
<comment type="catalytic activity">
    <reaction evidence="12">
        <text>K(+)(in) = K(+)(out)</text>
        <dbReference type="Rhea" id="RHEA:29463"/>
        <dbReference type="ChEBI" id="CHEBI:29103"/>
    </reaction>
</comment>
<feature type="transmembrane region" description="Helical" evidence="13">
    <location>
        <begin position="27"/>
        <end position="45"/>
    </location>
</feature>
<dbReference type="Pfam" id="PF06736">
    <property type="entry name" value="TMEM175"/>
    <property type="match status" value="1"/>
</dbReference>
<dbReference type="GO" id="GO:0016020">
    <property type="term" value="C:membrane"/>
    <property type="evidence" value="ECO:0007669"/>
    <property type="project" value="UniProtKB-SubCell"/>
</dbReference>
<feature type="transmembrane region" description="Helical" evidence="13">
    <location>
        <begin position="57"/>
        <end position="76"/>
    </location>
</feature>
<organism evidence="14 15">
    <name type="scientific">Candidatus Ligilactobacillus excrementigallinarum</name>
    <dbReference type="NCBI Taxonomy" id="2838641"/>
    <lineage>
        <taxon>Bacteria</taxon>
        <taxon>Bacillati</taxon>
        <taxon>Bacillota</taxon>
        <taxon>Bacilli</taxon>
        <taxon>Lactobacillales</taxon>
        <taxon>Lactobacillaceae</taxon>
        <taxon>Ligilactobacillus</taxon>
    </lineage>
</organism>
<dbReference type="InterPro" id="IPR010617">
    <property type="entry name" value="TMEM175-like"/>
</dbReference>
<evidence type="ECO:0000256" key="13">
    <source>
        <dbReference type="SAM" id="Phobius"/>
    </source>
</evidence>
<keyword evidence="4" id="KW-0633">Potassium transport</keyword>
<evidence type="ECO:0000256" key="9">
    <source>
        <dbReference type="ARBA" id="ARBA00023065"/>
    </source>
</evidence>
<dbReference type="EMBL" id="DXFP01000024">
    <property type="protein sequence ID" value="HIX01739.1"/>
    <property type="molecule type" value="Genomic_DNA"/>
</dbReference>
<reference evidence="14" key="1">
    <citation type="journal article" date="2021" name="PeerJ">
        <title>Extensive microbial diversity within the chicken gut microbiome revealed by metagenomics and culture.</title>
        <authorList>
            <person name="Gilroy R."/>
            <person name="Ravi A."/>
            <person name="Getino M."/>
            <person name="Pursley I."/>
            <person name="Horton D.L."/>
            <person name="Alikhan N.F."/>
            <person name="Baker D."/>
            <person name="Gharbi K."/>
            <person name="Hall N."/>
            <person name="Watson M."/>
            <person name="Adriaenssens E.M."/>
            <person name="Foster-Nyarko E."/>
            <person name="Jarju S."/>
            <person name="Secka A."/>
            <person name="Antonio M."/>
            <person name="Oren A."/>
            <person name="Chaudhuri R.R."/>
            <person name="La Ragione R."/>
            <person name="Hildebrand F."/>
            <person name="Pallen M.J."/>
        </authorList>
    </citation>
    <scope>NUCLEOTIDE SEQUENCE</scope>
    <source>
        <strain evidence="14">6627</strain>
    </source>
</reference>
<evidence type="ECO:0000313" key="14">
    <source>
        <dbReference type="EMBL" id="HIX01739.1"/>
    </source>
</evidence>
<evidence type="ECO:0000313" key="15">
    <source>
        <dbReference type="Proteomes" id="UP000823963"/>
    </source>
</evidence>
<feature type="transmembrane region" description="Helical" evidence="13">
    <location>
        <begin position="120"/>
        <end position="144"/>
    </location>
</feature>
<evidence type="ECO:0000256" key="11">
    <source>
        <dbReference type="ARBA" id="ARBA00023303"/>
    </source>
</evidence>
<dbReference type="GO" id="GO:0005267">
    <property type="term" value="F:potassium channel activity"/>
    <property type="evidence" value="ECO:0007669"/>
    <property type="project" value="UniProtKB-KW"/>
</dbReference>
<dbReference type="GO" id="GO:0015252">
    <property type="term" value="F:proton channel activity"/>
    <property type="evidence" value="ECO:0007669"/>
    <property type="project" value="InterPro"/>
</dbReference>
<keyword evidence="5 13" id="KW-0812">Transmembrane</keyword>
<dbReference type="AlphaFoldDB" id="A0A9D1UWP7"/>